<accession>A0A8S2FST7</accession>
<dbReference type="InterPro" id="IPR003968">
    <property type="entry name" value="K_chnl_volt-dep_Kv"/>
</dbReference>
<evidence type="ECO:0000256" key="1">
    <source>
        <dbReference type="ARBA" id="ARBA00004141"/>
    </source>
</evidence>
<feature type="non-terminal residue" evidence="14">
    <location>
        <position position="163"/>
    </location>
</feature>
<dbReference type="AlphaFoldDB" id="A0A8S2FST7"/>
<dbReference type="PRINTS" id="PR01491">
    <property type="entry name" value="KVCHANNEL"/>
</dbReference>
<evidence type="ECO:0000256" key="8">
    <source>
        <dbReference type="ARBA" id="ARBA00022989"/>
    </source>
</evidence>
<dbReference type="Proteomes" id="UP000682733">
    <property type="component" value="Unassembled WGS sequence"/>
</dbReference>
<keyword evidence="10 12" id="KW-0472">Membrane</keyword>
<evidence type="ECO:0000313" key="14">
    <source>
        <dbReference type="EMBL" id="CAF1553383.1"/>
    </source>
</evidence>
<evidence type="ECO:0000256" key="6">
    <source>
        <dbReference type="ARBA" id="ARBA00022882"/>
    </source>
</evidence>
<gene>
    <name evidence="14" type="ORF">OVA965_LOCUS39417</name>
    <name evidence="15" type="ORF">TMI583_LOCUS40714</name>
</gene>
<evidence type="ECO:0000256" key="11">
    <source>
        <dbReference type="ARBA" id="ARBA00023303"/>
    </source>
</evidence>
<dbReference type="Proteomes" id="UP000677228">
    <property type="component" value="Unassembled WGS sequence"/>
</dbReference>
<dbReference type="EMBL" id="CAJNOK010040781">
    <property type="protein sequence ID" value="CAF1553383.1"/>
    <property type="molecule type" value="Genomic_DNA"/>
</dbReference>
<reference evidence="14" key="1">
    <citation type="submission" date="2021-02" db="EMBL/GenBank/DDBJ databases">
        <authorList>
            <person name="Nowell W R."/>
        </authorList>
    </citation>
    <scope>NUCLEOTIDE SEQUENCE</scope>
</reference>
<feature type="domain" description="Ion transport" evidence="13">
    <location>
        <begin position="31"/>
        <end position="160"/>
    </location>
</feature>
<keyword evidence="5" id="KW-0631">Potassium channel</keyword>
<sequence>TVPQFTKKRVRPVDNSTYNNTHLKIQENDIPEFTDPFFIIETCCIAWFSFELIVRFCSCPLKLIFLKSVMNIIDLVAIVPYFVTLFTILAREKTESDQGVSLAILRIIRLVRVLRIFKLSRHSKGLQILGQTLSASMRELGLLVFFLFIGVILFSSAVYFAEQ</sequence>
<evidence type="ECO:0000256" key="3">
    <source>
        <dbReference type="ARBA" id="ARBA00022538"/>
    </source>
</evidence>
<dbReference type="PANTHER" id="PTHR11537">
    <property type="entry name" value="VOLTAGE-GATED POTASSIUM CHANNEL"/>
    <property type="match status" value="1"/>
</dbReference>
<feature type="non-terminal residue" evidence="14">
    <location>
        <position position="1"/>
    </location>
</feature>
<proteinExistence type="predicted"/>
<evidence type="ECO:0000256" key="12">
    <source>
        <dbReference type="SAM" id="Phobius"/>
    </source>
</evidence>
<feature type="transmembrane region" description="Helical" evidence="12">
    <location>
        <begin position="69"/>
        <end position="90"/>
    </location>
</feature>
<evidence type="ECO:0000256" key="7">
    <source>
        <dbReference type="ARBA" id="ARBA00022958"/>
    </source>
</evidence>
<dbReference type="GO" id="GO:0001508">
    <property type="term" value="P:action potential"/>
    <property type="evidence" value="ECO:0007669"/>
    <property type="project" value="TreeGrafter"/>
</dbReference>
<name>A0A8S2FST7_9BILA</name>
<evidence type="ECO:0000256" key="2">
    <source>
        <dbReference type="ARBA" id="ARBA00022448"/>
    </source>
</evidence>
<dbReference type="InterPro" id="IPR028325">
    <property type="entry name" value="VG_K_chnl"/>
</dbReference>
<organism evidence="14 16">
    <name type="scientific">Didymodactylos carnosus</name>
    <dbReference type="NCBI Taxonomy" id="1234261"/>
    <lineage>
        <taxon>Eukaryota</taxon>
        <taxon>Metazoa</taxon>
        <taxon>Spiralia</taxon>
        <taxon>Gnathifera</taxon>
        <taxon>Rotifera</taxon>
        <taxon>Eurotatoria</taxon>
        <taxon>Bdelloidea</taxon>
        <taxon>Philodinida</taxon>
        <taxon>Philodinidae</taxon>
        <taxon>Didymodactylos</taxon>
    </lineage>
</organism>
<dbReference type="Gene3D" id="1.10.287.70">
    <property type="match status" value="1"/>
</dbReference>
<evidence type="ECO:0000313" key="16">
    <source>
        <dbReference type="Proteomes" id="UP000677228"/>
    </source>
</evidence>
<dbReference type="PANTHER" id="PTHR11537:SF113">
    <property type="entry name" value="POTASSIUM VOLTAGE-GATED CHANNEL PROTEIN SHAKER"/>
    <property type="match status" value="1"/>
</dbReference>
<keyword evidence="3" id="KW-0633">Potassium transport</keyword>
<evidence type="ECO:0000259" key="13">
    <source>
        <dbReference type="Pfam" id="PF00520"/>
    </source>
</evidence>
<comment type="caution">
    <text evidence="14">The sequence shown here is derived from an EMBL/GenBank/DDBJ whole genome shotgun (WGS) entry which is preliminary data.</text>
</comment>
<keyword evidence="7" id="KW-0630">Potassium</keyword>
<keyword evidence="8 12" id="KW-1133">Transmembrane helix</keyword>
<dbReference type="GO" id="GO:0005251">
    <property type="term" value="F:delayed rectifier potassium channel activity"/>
    <property type="evidence" value="ECO:0007669"/>
    <property type="project" value="TreeGrafter"/>
</dbReference>
<dbReference type="Pfam" id="PF00520">
    <property type="entry name" value="Ion_trans"/>
    <property type="match status" value="1"/>
</dbReference>
<dbReference type="InterPro" id="IPR027359">
    <property type="entry name" value="Volt_channel_dom_sf"/>
</dbReference>
<evidence type="ECO:0000256" key="10">
    <source>
        <dbReference type="ARBA" id="ARBA00023136"/>
    </source>
</evidence>
<dbReference type="EMBL" id="CAJOBA010063269">
    <property type="protein sequence ID" value="CAF4343785.1"/>
    <property type="molecule type" value="Genomic_DNA"/>
</dbReference>
<feature type="transmembrane region" description="Helical" evidence="12">
    <location>
        <begin position="140"/>
        <end position="161"/>
    </location>
</feature>
<dbReference type="InterPro" id="IPR005821">
    <property type="entry name" value="Ion_trans_dom"/>
</dbReference>
<evidence type="ECO:0000313" key="15">
    <source>
        <dbReference type="EMBL" id="CAF4343785.1"/>
    </source>
</evidence>
<keyword evidence="4 12" id="KW-0812">Transmembrane</keyword>
<comment type="subcellular location">
    <subcellularLocation>
        <location evidence="1">Membrane</location>
        <topology evidence="1">Multi-pass membrane protein</topology>
    </subcellularLocation>
</comment>
<evidence type="ECO:0000256" key="9">
    <source>
        <dbReference type="ARBA" id="ARBA00023065"/>
    </source>
</evidence>
<dbReference type="Gene3D" id="1.20.120.350">
    <property type="entry name" value="Voltage-gated potassium channels. Chain C"/>
    <property type="match status" value="1"/>
</dbReference>
<keyword evidence="9" id="KW-0406">Ion transport</keyword>
<dbReference type="PRINTS" id="PR00169">
    <property type="entry name" value="KCHANNEL"/>
</dbReference>
<evidence type="ECO:0000256" key="5">
    <source>
        <dbReference type="ARBA" id="ARBA00022826"/>
    </source>
</evidence>
<evidence type="ECO:0000256" key="4">
    <source>
        <dbReference type="ARBA" id="ARBA00022692"/>
    </source>
</evidence>
<keyword evidence="6" id="KW-0851">Voltage-gated channel</keyword>
<keyword evidence="11" id="KW-0407">Ion channel</keyword>
<dbReference type="GO" id="GO:0008076">
    <property type="term" value="C:voltage-gated potassium channel complex"/>
    <property type="evidence" value="ECO:0007669"/>
    <property type="project" value="InterPro"/>
</dbReference>
<keyword evidence="2" id="KW-0813">Transport</keyword>
<dbReference type="SUPFAM" id="SSF81324">
    <property type="entry name" value="Voltage-gated potassium channels"/>
    <property type="match status" value="1"/>
</dbReference>
<protein>
    <recommendedName>
        <fullName evidence="13">Ion transport domain-containing protein</fullName>
    </recommendedName>
</protein>